<dbReference type="EC" id="2.7.7.7" evidence="1"/>
<protein>
    <recommendedName>
        <fullName evidence="2">DNA polymerase III subunit delta'</fullName>
        <ecNumber evidence="1">2.7.7.7</ecNumber>
    </recommendedName>
</protein>
<evidence type="ECO:0000256" key="3">
    <source>
        <dbReference type="ARBA" id="ARBA00022679"/>
    </source>
</evidence>
<dbReference type="InterPro" id="IPR050238">
    <property type="entry name" value="DNA_Rep/Repair_Clamp_Loader"/>
</dbReference>
<keyword evidence="3" id="KW-0808">Transferase</keyword>
<dbReference type="InterPro" id="IPR015199">
    <property type="entry name" value="DNA_pol_III_delta_C"/>
</dbReference>
<feature type="domain" description="DNA polymerase III delta subunit C-terminal" evidence="8">
    <location>
        <begin position="206"/>
        <end position="320"/>
    </location>
</feature>
<evidence type="ECO:0000313" key="10">
    <source>
        <dbReference type="Proteomes" id="UP000199409"/>
    </source>
</evidence>
<evidence type="ECO:0000256" key="4">
    <source>
        <dbReference type="ARBA" id="ARBA00022695"/>
    </source>
</evidence>
<evidence type="ECO:0000256" key="6">
    <source>
        <dbReference type="ARBA" id="ARBA00022932"/>
    </source>
</evidence>
<evidence type="ECO:0000256" key="5">
    <source>
        <dbReference type="ARBA" id="ARBA00022705"/>
    </source>
</evidence>
<dbReference type="InterPro" id="IPR027417">
    <property type="entry name" value="P-loop_NTPase"/>
</dbReference>
<dbReference type="GO" id="GO:0009360">
    <property type="term" value="C:DNA polymerase III complex"/>
    <property type="evidence" value="ECO:0007669"/>
    <property type="project" value="InterPro"/>
</dbReference>
<dbReference type="OrthoDB" id="9810148at2"/>
<dbReference type="RefSeq" id="WP_092348225.1">
    <property type="nucleotide sequence ID" value="NZ_FNQN01000006.1"/>
</dbReference>
<keyword evidence="4" id="KW-0548">Nucleotidyltransferase</keyword>
<organism evidence="9 10">
    <name type="scientific">Desulfuromusa kysingii</name>
    <dbReference type="NCBI Taxonomy" id="37625"/>
    <lineage>
        <taxon>Bacteria</taxon>
        <taxon>Pseudomonadati</taxon>
        <taxon>Thermodesulfobacteriota</taxon>
        <taxon>Desulfuromonadia</taxon>
        <taxon>Desulfuromonadales</taxon>
        <taxon>Geopsychrobacteraceae</taxon>
        <taxon>Desulfuromusa</taxon>
    </lineage>
</organism>
<keyword evidence="10" id="KW-1185">Reference proteome</keyword>
<dbReference type="Gene3D" id="1.20.272.10">
    <property type="match status" value="1"/>
</dbReference>
<gene>
    <name evidence="9" type="ORF">SAMN05660420_02207</name>
</gene>
<dbReference type="Gene3D" id="3.40.50.300">
    <property type="entry name" value="P-loop containing nucleotide triphosphate hydrolases"/>
    <property type="match status" value="1"/>
</dbReference>
<dbReference type="FunFam" id="3.40.50.300:FF:001255">
    <property type="entry name" value="DNA polymerase III subunit delta"/>
    <property type="match status" value="1"/>
</dbReference>
<dbReference type="PANTHER" id="PTHR11669">
    <property type="entry name" value="REPLICATION FACTOR C / DNA POLYMERASE III GAMMA-TAU SUBUNIT"/>
    <property type="match status" value="1"/>
</dbReference>
<dbReference type="STRING" id="37625.SAMN05660420_02207"/>
<comment type="catalytic activity">
    <reaction evidence="7">
        <text>DNA(n) + a 2'-deoxyribonucleoside 5'-triphosphate = DNA(n+1) + diphosphate</text>
        <dbReference type="Rhea" id="RHEA:22508"/>
        <dbReference type="Rhea" id="RHEA-COMP:17339"/>
        <dbReference type="Rhea" id="RHEA-COMP:17340"/>
        <dbReference type="ChEBI" id="CHEBI:33019"/>
        <dbReference type="ChEBI" id="CHEBI:61560"/>
        <dbReference type="ChEBI" id="CHEBI:173112"/>
        <dbReference type="EC" id="2.7.7.7"/>
    </reaction>
</comment>
<reference evidence="9 10" key="1">
    <citation type="submission" date="2016-10" db="EMBL/GenBank/DDBJ databases">
        <authorList>
            <person name="de Groot N.N."/>
        </authorList>
    </citation>
    <scope>NUCLEOTIDE SEQUENCE [LARGE SCALE GENOMIC DNA]</scope>
    <source>
        <strain evidence="9 10">DSM 7343</strain>
    </source>
</reference>
<evidence type="ECO:0000313" key="9">
    <source>
        <dbReference type="EMBL" id="SEA47454.1"/>
    </source>
</evidence>
<sequence>MTFDEITGHKREKDILLRAISRRHIAHAYLFDGPEGIGKRLVATSFIRTLLCTQGTGCGHCPSCLKIDHNNHPDIHYLLAEGAALKVDQVRELQQVLSLRPLEGDYKICLVDGAEHFTVGAANALLKTLEEPQQGTIIILITSQPETLLTTIRSRCQKLTFRPLPKQQIAKVLTQKLDLNNSDAMILAALSEGSFKKALGKNQELFLEKRRKLIQSLSALSAGSIIPTFAFADELDSEKELLPDIIDIFQTFYRDILLLRHGCSEDDLVNIDLLDILHSQSQFFSTPSLMTKLKALESTRFHLQRNVNCRLALEVMLMRITNA</sequence>
<evidence type="ECO:0000259" key="8">
    <source>
        <dbReference type="Pfam" id="PF09115"/>
    </source>
</evidence>
<dbReference type="GO" id="GO:0008408">
    <property type="term" value="F:3'-5' exonuclease activity"/>
    <property type="evidence" value="ECO:0007669"/>
    <property type="project" value="InterPro"/>
</dbReference>
<evidence type="ECO:0000256" key="7">
    <source>
        <dbReference type="ARBA" id="ARBA00049244"/>
    </source>
</evidence>
<dbReference type="PANTHER" id="PTHR11669:SF8">
    <property type="entry name" value="DNA POLYMERASE III SUBUNIT DELTA"/>
    <property type="match status" value="1"/>
</dbReference>
<dbReference type="AlphaFoldDB" id="A0A1H4BHC8"/>
<dbReference type="NCBIfam" id="TIGR00678">
    <property type="entry name" value="holB"/>
    <property type="match status" value="1"/>
</dbReference>
<dbReference type="SUPFAM" id="SSF52540">
    <property type="entry name" value="P-loop containing nucleoside triphosphate hydrolases"/>
    <property type="match status" value="1"/>
</dbReference>
<dbReference type="EMBL" id="FNQN01000006">
    <property type="protein sequence ID" value="SEA47454.1"/>
    <property type="molecule type" value="Genomic_DNA"/>
</dbReference>
<evidence type="ECO:0000256" key="1">
    <source>
        <dbReference type="ARBA" id="ARBA00012417"/>
    </source>
</evidence>
<dbReference type="Pfam" id="PF09115">
    <property type="entry name" value="DNApol3-delta_C"/>
    <property type="match status" value="1"/>
</dbReference>
<dbReference type="Pfam" id="PF13177">
    <property type="entry name" value="DNA_pol3_delta2"/>
    <property type="match status" value="1"/>
</dbReference>
<dbReference type="InterPro" id="IPR004622">
    <property type="entry name" value="DNA_pol_HolB"/>
</dbReference>
<dbReference type="GO" id="GO:0003887">
    <property type="term" value="F:DNA-directed DNA polymerase activity"/>
    <property type="evidence" value="ECO:0007669"/>
    <property type="project" value="UniProtKB-KW"/>
</dbReference>
<accession>A0A1H4BHC8</accession>
<dbReference type="GO" id="GO:0003677">
    <property type="term" value="F:DNA binding"/>
    <property type="evidence" value="ECO:0007669"/>
    <property type="project" value="InterPro"/>
</dbReference>
<name>A0A1H4BHC8_9BACT</name>
<dbReference type="Proteomes" id="UP000199409">
    <property type="component" value="Unassembled WGS sequence"/>
</dbReference>
<keyword evidence="6" id="KW-0239">DNA-directed DNA polymerase</keyword>
<evidence type="ECO:0000256" key="2">
    <source>
        <dbReference type="ARBA" id="ARBA00014363"/>
    </source>
</evidence>
<dbReference type="GO" id="GO:0006261">
    <property type="term" value="P:DNA-templated DNA replication"/>
    <property type="evidence" value="ECO:0007669"/>
    <property type="project" value="TreeGrafter"/>
</dbReference>
<keyword evidence="5" id="KW-0235">DNA replication</keyword>
<proteinExistence type="predicted"/>